<dbReference type="EMBL" id="BNCI01000001">
    <property type="protein sequence ID" value="GHF18523.1"/>
    <property type="molecule type" value="Genomic_DNA"/>
</dbReference>
<sequence length="260" mass="30173">MKAPRQIILCATQRCGSTIVVEDLRNTELLGMPQEAFIPWSPSREGVDFSERLQRIQERDATDNGVFSVKVMARQLPVIEKCLALSPMPVRDDVPDISDKVFPYVSSAFKDATFVWIRRRDTIRQAISRVMARQTGVNHAVGDKNDEHFAGKVLKGYSQKYNQNADYRQNAIRGAMKQIQKEELVWQRFFRDWDIKPIMVDYEQYVDTWEEKVREIAAAVDVTLPTELKQRKLVKLSNAVNDEWFRRYTDDVIAELSENI</sequence>
<accession>A0A919ANG3</accession>
<dbReference type="InterPro" id="IPR027417">
    <property type="entry name" value="P-loop_NTPase"/>
</dbReference>
<dbReference type="SUPFAM" id="SSF52540">
    <property type="entry name" value="P-loop containing nucleoside triphosphate hydrolases"/>
    <property type="match status" value="1"/>
</dbReference>
<feature type="domain" description="Sulphotransferase Stf0" evidence="2">
    <location>
        <begin position="8"/>
        <end position="251"/>
    </location>
</feature>
<keyword evidence="4" id="KW-1185">Reference proteome</keyword>
<organism evidence="3 4">
    <name type="scientific">Kordiimonas sediminis</name>
    <dbReference type="NCBI Taxonomy" id="1735581"/>
    <lineage>
        <taxon>Bacteria</taxon>
        <taxon>Pseudomonadati</taxon>
        <taxon>Pseudomonadota</taxon>
        <taxon>Alphaproteobacteria</taxon>
        <taxon>Kordiimonadales</taxon>
        <taxon>Kordiimonadaceae</taxon>
        <taxon>Kordiimonas</taxon>
    </lineage>
</organism>
<dbReference type="RefSeq" id="WP_191250689.1">
    <property type="nucleotide sequence ID" value="NZ_BNCI01000001.1"/>
</dbReference>
<dbReference type="Pfam" id="PF09037">
    <property type="entry name" value="Sulphotransf"/>
    <property type="match status" value="1"/>
</dbReference>
<dbReference type="InterPro" id="IPR024628">
    <property type="entry name" value="Sulfotransferase_Stf0_dom"/>
</dbReference>
<dbReference type="GO" id="GO:0016740">
    <property type="term" value="F:transferase activity"/>
    <property type="evidence" value="ECO:0007669"/>
    <property type="project" value="InterPro"/>
</dbReference>
<comment type="caution">
    <text evidence="3">The sequence shown here is derived from an EMBL/GenBank/DDBJ whole genome shotgun (WGS) entry which is preliminary data.</text>
</comment>
<dbReference type="AlphaFoldDB" id="A0A919ANG3"/>
<name>A0A919ANG3_9PROT</name>
<feature type="active site" description="Proton acceptor" evidence="1">
    <location>
        <position position="35"/>
    </location>
</feature>
<dbReference type="Proteomes" id="UP000630923">
    <property type="component" value="Unassembled WGS sequence"/>
</dbReference>
<protein>
    <recommendedName>
        <fullName evidence="2">Sulphotransferase Stf0 domain-containing protein</fullName>
    </recommendedName>
</protein>
<evidence type="ECO:0000313" key="4">
    <source>
        <dbReference type="Proteomes" id="UP000630923"/>
    </source>
</evidence>
<reference evidence="3" key="2">
    <citation type="submission" date="2020-09" db="EMBL/GenBank/DDBJ databases">
        <authorList>
            <person name="Sun Q."/>
            <person name="Kim S."/>
        </authorList>
    </citation>
    <scope>NUCLEOTIDE SEQUENCE</scope>
    <source>
        <strain evidence="3">KCTC 42590</strain>
    </source>
</reference>
<dbReference type="PIRSF" id="PIRSF021497">
    <property type="entry name" value="Sulphotransferase_Stf0"/>
    <property type="match status" value="1"/>
</dbReference>
<proteinExistence type="predicted"/>
<dbReference type="Gene3D" id="3.40.50.300">
    <property type="entry name" value="P-loop containing nucleotide triphosphate hydrolases"/>
    <property type="match status" value="1"/>
</dbReference>
<reference evidence="3" key="1">
    <citation type="journal article" date="2014" name="Int. J. Syst. Evol. Microbiol.">
        <title>Complete genome sequence of Corynebacterium casei LMG S-19264T (=DSM 44701T), isolated from a smear-ripened cheese.</title>
        <authorList>
            <consortium name="US DOE Joint Genome Institute (JGI-PGF)"/>
            <person name="Walter F."/>
            <person name="Albersmeier A."/>
            <person name="Kalinowski J."/>
            <person name="Ruckert C."/>
        </authorList>
    </citation>
    <scope>NUCLEOTIDE SEQUENCE</scope>
    <source>
        <strain evidence="3">KCTC 42590</strain>
    </source>
</reference>
<dbReference type="InterPro" id="IPR015124">
    <property type="entry name" value="Stf0"/>
</dbReference>
<gene>
    <name evidence="3" type="ORF">GCM10017044_11310</name>
</gene>
<evidence type="ECO:0000256" key="1">
    <source>
        <dbReference type="PIRSR" id="PIRSR021497-1"/>
    </source>
</evidence>
<evidence type="ECO:0000313" key="3">
    <source>
        <dbReference type="EMBL" id="GHF18523.1"/>
    </source>
</evidence>
<evidence type="ECO:0000259" key="2">
    <source>
        <dbReference type="Pfam" id="PF09037"/>
    </source>
</evidence>